<accession>A0A2U1LSV5</accession>
<dbReference type="GO" id="GO:0034220">
    <property type="term" value="P:monoatomic ion transmembrane transport"/>
    <property type="evidence" value="ECO:0007669"/>
    <property type="project" value="UniProtKB-KW"/>
</dbReference>
<proteinExistence type="predicted"/>
<keyword evidence="1" id="KW-0813">Transport</keyword>
<dbReference type="Proteomes" id="UP000245207">
    <property type="component" value="Unassembled WGS sequence"/>
</dbReference>
<name>A0A2U1LSV5_ARTAN</name>
<reference evidence="1 2" key="1">
    <citation type="journal article" date="2018" name="Mol. Plant">
        <title>The genome of Artemisia annua provides insight into the evolution of Asteraceae family and artemisinin biosynthesis.</title>
        <authorList>
            <person name="Shen Q."/>
            <person name="Zhang L."/>
            <person name="Liao Z."/>
            <person name="Wang S."/>
            <person name="Yan T."/>
            <person name="Shi P."/>
            <person name="Liu M."/>
            <person name="Fu X."/>
            <person name="Pan Q."/>
            <person name="Wang Y."/>
            <person name="Lv Z."/>
            <person name="Lu X."/>
            <person name="Zhang F."/>
            <person name="Jiang W."/>
            <person name="Ma Y."/>
            <person name="Chen M."/>
            <person name="Hao X."/>
            <person name="Li L."/>
            <person name="Tang Y."/>
            <person name="Lv G."/>
            <person name="Zhou Y."/>
            <person name="Sun X."/>
            <person name="Brodelius P.E."/>
            <person name="Rose J.K.C."/>
            <person name="Tang K."/>
        </authorList>
    </citation>
    <scope>NUCLEOTIDE SEQUENCE [LARGE SCALE GENOMIC DNA]</scope>
    <source>
        <strain evidence="2">cv. Huhao1</strain>
        <tissue evidence="1">Leaf</tissue>
    </source>
</reference>
<evidence type="ECO:0000313" key="2">
    <source>
        <dbReference type="Proteomes" id="UP000245207"/>
    </source>
</evidence>
<keyword evidence="1" id="KW-0406">Ion transport</keyword>
<dbReference type="InterPro" id="IPR014710">
    <property type="entry name" value="RmlC-like_jellyroll"/>
</dbReference>
<protein>
    <submittedName>
        <fullName evidence="1">Potassium channel, voltage-dependent, EAG/ELK/ERG</fullName>
    </submittedName>
</protein>
<evidence type="ECO:0000313" key="1">
    <source>
        <dbReference type="EMBL" id="PWA52082.1"/>
    </source>
</evidence>
<keyword evidence="1" id="KW-0407">Ion channel</keyword>
<dbReference type="STRING" id="35608.A0A2U1LSV5"/>
<comment type="caution">
    <text evidence="1">The sequence shown here is derived from an EMBL/GenBank/DDBJ whole genome shotgun (WGS) entry which is preliminary data.</text>
</comment>
<dbReference type="EMBL" id="PKPP01007922">
    <property type="protein sequence ID" value="PWA52082.1"/>
    <property type="molecule type" value="Genomic_DNA"/>
</dbReference>
<dbReference type="OrthoDB" id="421226at2759"/>
<sequence length="156" mass="18000">MDIEEWMNYVQEAALFNEGAYSYTTDGGRANFGTNVRLVLGTYFYGEELLTWALDPRSRHTLALSTRTVTSVSEVEWAACYIESAWKSYRRRKLVGMLKAKENYNQEYLNDKSKNITRLRNTILSLTLSTNIRKGKTFESDDIIRTPVPKPKDPDL</sequence>
<dbReference type="Gene3D" id="2.60.120.10">
    <property type="entry name" value="Jelly Rolls"/>
    <property type="match status" value="1"/>
</dbReference>
<dbReference type="AlphaFoldDB" id="A0A2U1LSV5"/>
<organism evidence="1 2">
    <name type="scientific">Artemisia annua</name>
    <name type="common">Sweet wormwood</name>
    <dbReference type="NCBI Taxonomy" id="35608"/>
    <lineage>
        <taxon>Eukaryota</taxon>
        <taxon>Viridiplantae</taxon>
        <taxon>Streptophyta</taxon>
        <taxon>Embryophyta</taxon>
        <taxon>Tracheophyta</taxon>
        <taxon>Spermatophyta</taxon>
        <taxon>Magnoliopsida</taxon>
        <taxon>eudicotyledons</taxon>
        <taxon>Gunneridae</taxon>
        <taxon>Pentapetalae</taxon>
        <taxon>asterids</taxon>
        <taxon>campanulids</taxon>
        <taxon>Asterales</taxon>
        <taxon>Asteraceae</taxon>
        <taxon>Asteroideae</taxon>
        <taxon>Anthemideae</taxon>
        <taxon>Artemisiinae</taxon>
        <taxon>Artemisia</taxon>
    </lineage>
</organism>
<gene>
    <name evidence="1" type="ORF">CTI12_AA427480</name>
</gene>
<keyword evidence="2" id="KW-1185">Reference proteome</keyword>